<evidence type="ECO:0000259" key="4">
    <source>
        <dbReference type="Pfam" id="PF04738"/>
    </source>
</evidence>
<dbReference type="InterPro" id="IPR001031">
    <property type="entry name" value="Thioesterase"/>
</dbReference>
<feature type="domain" description="Thioesterase" evidence="3">
    <location>
        <begin position="20"/>
        <end position="236"/>
    </location>
</feature>
<comment type="similarity">
    <text evidence="1">Belongs to the thioesterase family.</text>
</comment>
<comment type="caution">
    <text evidence="5">The sequence shown here is derived from an EMBL/GenBank/DDBJ whole genome shotgun (WGS) entry which is preliminary data.</text>
</comment>
<evidence type="ECO:0000256" key="2">
    <source>
        <dbReference type="SAM" id="MobiDB-lite"/>
    </source>
</evidence>
<dbReference type="RefSeq" id="WP_267561603.1">
    <property type="nucleotide sequence ID" value="NZ_JAPNTZ010000002.1"/>
</dbReference>
<evidence type="ECO:0000256" key="1">
    <source>
        <dbReference type="ARBA" id="ARBA00007169"/>
    </source>
</evidence>
<dbReference type="InterPro" id="IPR006827">
    <property type="entry name" value="Lant_deHydtase_N"/>
</dbReference>
<feature type="compositionally biased region" description="Basic and acidic residues" evidence="2">
    <location>
        <begin position="248"/>
        <end position="281"/>
    </location>
</feature>
<feature type="domain" description="Lantibiotic dehydratase N-terminal" evidence="4">
    <location>
        <begin position="365"/>
        <end position="884"/>
    </location>
</feature>
<dbReference type="Gene3D" id="3.40.50.1820">
    <property type="entry name" value="alpha/beta hydrolase"/>
    <property type="match status" value="1"/>
</dbReference>
<dbReference type="Pfam" id="PF04738">
    <property type="entry name" value="Lant_dehydr_N"/>
    <property type="match status" value="1"/>
</dbReference>
<evidence type="ECO:0000313" key="5">
    <source>
        <dbReference type="EMBL" id="MCY1137655.1"/>
    </source>
</evidence>
<keyword evidence="6" id="KW-1185">Reference proteome</keyword>
<dbReference type="EMBL" id="JAPNTZ010000002">
    <property type="protein sequence ID" value="MCY1137655.1"/>
    <property type="molecule type" value="Genomic_DNA"/>
</dbReference>
<dbReference type="PANTHER" id="PTHR11487">
    <property type="entry name" value="THIOESTERASE"/>
    <property type="match status" value="1"/>
</dbReference>
<dbReference type="PANTHER" id="PTHR11487:SF0">
    <property type="entry name" value="S-ACYL FATTY ACID SYNTHASE THIOESTERASE, MEDIUM CHAIN"/>
    <property type="match status" value="1"/>
</dbReference>
<dbReference type="InterPro" id="IPR012223">
    <property type="entry name" value="TEII"/>
</dbReference>
<gene>
    <name evidence="5" type="ORF">OWR29_06560</name>
</gene>
<sequence>MSGASWFLDLRAPSGAAPLLICLPPAGAGPSSFRGWPPALPPALGVTVLALPGREARITEPPQFTSDDVVEAIRAKVDGPFALYGHSMGGLLAFEVTRALRSRNDPLPEKVYLGGTRPPLAPKGVAAIAGLPDDAFLARLAALGGLPQGVLDVPELLELVLPALRSDFDWLNAHVHEQGEPLPVPLVCLAGDSDREAGAEIMGGWAEHTTAGCTVHTIHGGHLFLTDAAEEAASVVGADLLGPADSLSHAKEKPAKGLPHAKEEPAKEVPAEEKPAEEKPAKGPHAARESAIGPPLGDSGWRVWPEAVLRAAGFPADGVLRLTAPALAAAADAHLDGDLTEAELLPILTAAVAETSKVVYDLAGDPAFREAVTWQNLNALTALDAVRRGGPDERSHDKRRAREHTIGRYWQRYTAKNDTIGFFGPICWATLTDQNPTTLVPGPALTRRRMVSFEWRALAAFGDRLAADPEIRRLLPAGLHASYTLTPDRRVIRPATAPVTLGAAEAAVVSRLDGRTPVAEIAEKLVAQEPAFRTVDSVYLLLDRLVERGLIWWGVDLPMSSAAEDHLRKVINGIEAAEADLGRLTAGRDEVAAAAGDPDRLYESLRALHATFTELTGAPAVHRGGETYAGRAVCYEDTVRDLDVALGPAVLDAVAAPLAVLLQAARWLTVAIADAYGEAFGRLYEELAADGPVSFTDFWYLAQGPLFGSGEKPIDAVSADFAARFAELTGLGSTSPGTKLIELSAAELATRVEKLFPATRPGWSAGRIHSPDLQICAGSADEIDRGEALTVLGEMHTAWSTLDNSVFASGHDDPGRLAEQLAADLGPGRIRLLFPPTMPRHTARVTFALQHRTDVQLAFTAAPGTTPSCVPVTALRIRPDGPGLVVEGDGLGPWPVLEVFSELLSMHAADAFKLASTRPHTPRTVIDRLVAVRETWRTTVDESGLAAATGNLGRYLAVRRWRAALGLPEQVYVKVSTETKPFYADLSSPLFASSLCAMARSARQQAGEGAYLVVSEALPGPEQAWVPDRQGRRYQSELRIQVVDPARPYGGPK</sequence>
<reference evidence="5" key="1">
    <citation type="submission" date="2022-11" db="EMBL/GenBank/DDBJ databases">
        <authorList>
            <person name="Somphong A."/>
            <person name="Phongsopitanun W."/>
        </authorList>
    </citation>
    <scope>NUCLEOTIDE SEQUENCE</scope>
    <source>
        <strain evidence="5">Pm04-4</strain>
    </source>
</reference>
<protein>
    <submittedName>
        <fullName evidence="5">Lantibiotic dehydratase</fullName>
    </submittedName>
</protein>
<dbReference type="Pfam" id="PF00975">
    <property type="entry name" value="Thioesterase"/>
    <property type="match status" value="1"/>
</dbReference>
<proteinExistence type="inferred from homology"/>
<dbReference type="InterPro" id="IPR029058">
    <property type="entry name" value="AB_hydrolase_fold"/>
</dbReference>
<name>A0ABT4AW25_9ACTN</name>
<dbReference type="Proteomes" id="UP001151002">
    <property type="component" value="Unassembled WGS sequence"/>
</dbReference>
<evidence type="ECO:0000259" key="3">
    <source>
        <dbReference type="Pfam" id="PF00975"/>
    </source>
</evidence>
<dbReference type="SUPFAM" id="SSF53474">
    <property type="entry name" value="alpha/beta-Hydrolases"/>
    <property type="match status" value="1"/>
</dbReference>
<feature type="region of interest" description="Disordered" evidence="2">
    <location>
        <begin position="247"/>
        <end position="297"/>
    </location>
</feature>
<evidence type="ECO:0000313" key="6">
    <source>
        <dbReference type="Proteomes" id="UP001151002"/>
    </source>
</evidence>
<accession>A0ABT4AW25</accession>
<organism evidence="5 6">
    <name type="scientific">Paractinoplanes pyxinae</name>
    <dbReference type="NCBI Taxonomy" id="2997416"/>
    <lineage>
        <taxon>Bacteria</taxon>
        <taxon>Bacillati</taxon>
        <taxon>Actinomycetota</taxon>
        <taxon>Actinomycetes</taxon>
        <taxon>Micromonosporales</taxon>
        <taxon>Micromonosporaceae</taxon>
        <taxon>Paractinoplanes</taxon>
    </lineage>
</organism>